<keyword evidence="3" id="KW-0998">Cell outer membrane</keyword>
<dbReference type="RefSeq" id="WP_259087168.1">
    <property type="nucleotide sequence ID" value="NZ_BAAAZC010000031.1"/>
</dbReference>
<name>A0ABP7QW41_9SPHI</name>
<evidence type="ECO:0000256" key="1">
    <source>
        <dbReference type="ARBA" id="ARBA00004442"/>
    </source>
</evidence>
<evidence type="ECO:0000256" key="5">
    <source>
        <dbReference type="SAM" id="SignalP"/>
    </source>
</evidence>
<evidence type="ECO:0000256" key="2">
    <source>
        <dbReference type="ARBA" id="ARBA00023136"/>
    </source>
</evidence>
<feature type="signal peptide" evidence="5">
    <location>
        <begin position="1"/>
        <end position="19"/>
    </location>
</feature>
<dbReference type="PRINTS" id="PR01021">
    <property type="entry name" value="OMPADOMAIN"/>
</dbReference>
<dbReference type="InterPro" id="IPR050330">
    <property type="entry name" value="Bact_OuterMem_StrucFunc"/>
</dbReference>
<evidence type="ECO:0000259" key="6">
    <source>
        <dbReference type="PROSITE" id="PS51123"/>
    </source>
</evidence>
<keyword evidence="8" id="KW-1185">Reference proteome</keyword>
<keyword evidence="2 4" id="KW-0472">Membrane</keyword>
<dbReference type="InterPro" id="IPR036737">
    <property type="entry name" value="OmpA-like_sf"/>
</dbReference>
<proteinExistence type="predicted"/>
<dbReference type="PANTHER" id="PTHR30329">
    <property type="entry name" value="STATOR ELEMENT OF FLAGELLAR MOTOR COMPLEX"/>
    <property type="match status" value="1"/>
</dbReference>
<feature type="domain" description="OmpA-like" evidence="6">
    <location>
        <begin position="309"/>
        <end position="423"/>
    </location>
</feature>
<dbReference type="PROSITE" id="PS51123">
    <property type="entry name" value="OMPA_2"/>
    <property type="match status" value="1"/>
</dbReference>
<sequence>MKKTLPALLLLFACFTAHAQFGNLLNRAKEKLKTKANAKVDQHLDKATDKVVNTADTILTGTATSGGTGTATSVSNTTTANVSTGATVSAGSSQTMPNFKAFNNYDFMPGDKILFEDHFEDDQNGEFPAHWNLGAGQAVVNNTGDIKSLLLTDGNFAHVSPLIKSPSYLGEAFTIEYDSYFNGGYGPHIYFYGSNADATAAHNDLGNINMAPGSGIEFSSETSKVDLTGKAPESLSGDNAINKWHHIAIAYKKNQLKVYVDQYRILVVPNIGITPHAIDIEGIGNADQPIIIANFRIASGGGMNMLGKKFTDAKIVTHGINFDVDQATIKPESMGTLNMIASVLKDNPEIKFQVGGHTDNSGTPAHNLTLSQQRADAVKTQLISMGIDAARLSTKGFGDTKPISDNVTIEGKANNRRVEFVKL</sequence>
<evidence type="ECO:0000313" key="7">
    <source>
        <dbReference type="EMBL" id="GAA3988897.1"/>
    </source>
</evidence>
<dbReference type="SUPFAM" id="SSF49899">
    <property type="entry name" value="Concanavalin A-like lectins/glucanases"/>
    <property type="match status" value="1"/>
</dbReference>
<dbReference type="PANTHER" id="PTHR30329:SF21">
    <property type="entry name" value="LIPOPROTEIN YIAD-RELATED"/>
    <property type="match status" value="1"/>
</dbReference>
<dbReference type="CDD" id="cd07185">
    <property type="entry name" value="OmpA_C-like"/>
    <property type="match status" value="1"/>
</dbReference>
<accession>A0ABP7QW41</accession>
<evidence type="ECO:0000256" key="4">
    <source>
        <dbReference type="PROSITE-ProRule" id="PRU00473"/>
    </source>
</evidence>
<evidence type="ECO:0000256" key="3">
    <source>
        <dbReference type="ARBA" id="ARBA00023237"/>
    </source>
</evidence>
<protein>
    <recommendedName>
        <fullName evidence="6">OmpA-like domain-containing protein</fullName>
    </recommendedName>
</protein>
<comment type="subcellular location">
    <subcellularLocation>
        <location evidence="1">Cell outer membrane</location>
    </subcellularLocation>
</comment>
<dbReference type="EMBL" id="BAAAZC010000031">
    <property type="protein sequence ID" value="GAA3988897.1"/>
    <property type="molecule type" value="Genomic_DNA"/>
</dbReference>
<comment type="caution">
    <text evidence="7">The sequence shown here is derived from an EMBL/GenBank/DDBJ whole genome shotgun (WGS) entry which is preliminary data.</text>
</comment>
<dbReference type="Gene3D" id="2.60.120.200">
    <property type="match status" value="1"/>
</dbReference>
<dbReference type="Gene3D" id="3.30.1330.60">
    <property type="entry name" value="OmpA-like domain"/>
    <property type="match status" value="1"/>
</dbReference>
<gene>
    <name evidence="7" type="ORF">GCM10022210_47520</name>
</gene>
<keyword evidence="5" id="KW-0732">Signal</keyword>
<dbReference type="SUPFAM" id="SSF103088">
    <property type="entry name" value="OmpA-like"/>
    <property type="match status" value="1"/>
</dbReference>
<reference evidence="8" key="1">
    <citation type="journal article" date="2019" name="Int. J. Syst. Evol. Microbiol.">
        <title>The Global Catalogue of Microorganisms (GCM) 10K type strain sequencing project: providing services to taxonomists for standard genome sequencing and annotation.</title>
        <authorList>
            <consortium name="The Broad Institute Genomics Platform"/>
            <consortium name="The Broad Institute Genome Sequencing Center for Infectious Disease"/>
            <person name="Wu L."/>
            <person name="Ma J."/>
        </authorList>
    </citation>
    <scope>NUCLEOTIDE SEQUENCE [LARGE SCALE GENOMIC DNA]</scope>
    <source>
        <strain evidence="8">JCM 16601</strain>
    </source>
</reference>
<dbReference type="InterPro" id="IPR006665">
    <property type="entry name" value="OmpA-like"/>
</dbReference>
<dbReference type="Pfam" id="PF00691">
    <property type="entry name" value="OmpA"/>
    <property type="match status" value="1"/>
</dbReference>
<organism evidence="7 8">
    <name type="scientific">Mucilaginibacter dorajii</name>
    <dbReference type="NCBI Taxonomy" id="692994"/>
    <lineage>
        <taxon>Bacteria</taxon>
        <taxon>Pseudomonadati</taxon>
        <taxon>Bacteroidota</taxon>
        <taxon>Sphingobacteriia</taxon>
        <taxon>Sphingobacteriales</taxon>
        <taxon>Sphingobacteriaceae</taxon>
        <taxon>Mucilaginibacter</taxon>
    </lineage>
</organism>
<feature type="chain" id="PRO_5045672786" description="OmpA-like domain-containing protein" evidence="5">
    <location>
        <begin position="20"/>
        <end position="423"/>
    </location>
</feature>
<dbReference type="InterPro" id="IPR013320">
    <property type="entry name" value="ConA-like_dom_sf"/>
</dbReference>
<dbReference type="InterPro" id="IPR006664">
    <property type="entry name" value="OMP_bac"/>
</dbReference>
<dbReference type="Proteomes" id="UP001500742">
    <property type="component" value="Unassembled WGS sequence"/>
</dbReference>
<evidence type="ECO:0000313" key="8">
    <source>
        <dbReference type="Proteomes" id="UP001500742"/>
    </source>
</evidence>